<protein>
    <submittedName>
        <fullName evidence="1">Uncharacterized protein</fullName>
    </submittedName>
</protein>
<evidence type="ECO:0000313" key="1">
    <source>
        <dbReference type="EMBL" id="EHJ10141.1"/>
    </source>
</evidence>
<dbReference type="Proteomes" id="UP000003477">
    <property type="component" value="Unassembled WGS sequence"/>
</dbReference>
<reference evidence="1 2" key="1">
    <citation type="journal article" date="2011" name="Front. Microbiol.">
        <title>Two Strains of Crocosphaera watsonii with Highly Conserved Genomes are Distinguished by Strain-Specific Features.</title>
        <authorList>
            <person name="Bench S.R."/>
            <person name="Ilikchyan I.N."/>
            <person name="Tripp H.J."/>
            <person name="Zehr J.P."/>
        </authorList>
    </citation>
    <scope>NUCLEOTIDE SEQUENCE [LARGE SCALE GENOMIC DNA]</scope>
    <source>
        <strain evidence="1 2">WH 0003</strain>
    </source>
</reference>
<dbReference type="AlphaFoldDB" id="G5JCE6"/>
<accession>G5JCE6</accession>
<dbReference type="EMBL" id="AESD01000769">
    <property type="protein sequence ID" value="EHJ10141.1"/>
    <property type="molecule type" value="Genomic_DNA"/>
</dbReference>
<evidence type="ECO:0000313" key="2">
    <source>
        <dbReference type="Proteomes" id="UP000003477"/>
    </source>
</evidence>
<comment type="caution">
    <text evidence="1">The sequence shown here is derived from an EMBL/GenBank/DDBJ whole genome shotgun (WGS) entry which is preliminary data.</text>
</comment>
<sequence>MCLNCGFLSDSDIQAS</sequence>
<gene>
    <name evidence="1" type="ORF">CWATWH0003_5106b1</name>
</gene>
<proteinExistence type="predicted"/>
<name>G5JCE6_CROWT</name>
<organism evidence="1 2">
    <name type="scientific">Crocosphaera watsonii WH 0003</name>
    <dbReference type="NCBI Taxonomy" id="423471"/>
    <lineage>
        <taxon>Bacteria</taxon>
        <taxon>Bacillati</taxon>
        <taxon>Cyanobacteriota</taxon>
        <taxon>Cyanophyceae</taxon>
        <taxon>Oscillatoriophycideae</taxon>
        <taxon>Chroococcales</taxon>
        <taxon>Aphanothecaceae</taxon>
        <taxon>Crocosphaera</taxon>
    </lineage>
</organism>
<feature type="non-terminal residue" evidence="1">
    <location>
        <position position="16"/>
    </location>
</feature>